<dbReference type="SUPFAM" id="SSF81665">
    <property type="entry name" value="Calcium ATPase, transmembrane domain M"/>
    <property type="match status" value="1"/>
</dbReference>
<evidence type="ECO:0000256" key="2">
    <source>
        <dbReference type="ARBA" id="ARBA00006024"/>
    </source>
</evidence>
<keyword evidence="5" id="KW-0597">Phosphoprotein</keyword>
<dbReference type="Pfam" id="PF12156">
    <property type="entry name" value="ATPase-cat_bd"/>
    <property type="match status" value="1"/>
</dbReference>
<keyword evidence="6 13" id="KW-0812">Transmembrane</keyword>
<protein>
    <submittedName>
        <fullName evidence="15">Heavy metal translocating P-type ATPase metal-binding domain-containing protein</fullName>
    </submittedName>
</protein>
<keyword evidence="12 13" id="KW-0472">Membrane</keyword>
<comment type="caution">
    <text evidence="15">The sequence shown here is derived from an EMBL/GenBank/DDBJ whole genome shotgun (WGS) entry which is preliminary data.</text>
</comment>
<dbReference type="SUPFAM" id="SSF55008">
    <property type="entry name" value="HMA, heavy metal-associated domain"/>
    <property type="match status" value="1"/>
</dbReference>
<dbReference type="NCBIfam" id="TIGR01494">
    <property type="entry name" value="ATPase_P-type"/>
    <property type="match status" value="1"/>
</dbReference>
<dbReference type="Gene3D" id="3.40.50.1000">
    <property type="entry name" value="HAD superfamily/HAD-like"/>
    <property type="match status" value="1"/>
</dbReference>
<dbReference type="Pfam" id="PF00702">
    <property type="entry name" value="Hydrolase"/>
    <property type="match status" value="1"/>
</dbReference>
<dbReference type="InterPro" id="IPR001757">
    <property type="entry name" value="P_typ_ATPase"/>
</dbReference>
<gene>
    <name evidence="15" type="ORF">OO013_01435</name>
</gene>
<feature type="domain" description="HMA" evidence="14">
    <location>
        <begin position="100"/>
        <end position="166"/>
    </location>
</feature>
<dbReference type="PROSITE" id="PS00154">
    <property type="entry name" value="ATPASE_E1_E2"/>
    <property type="match status" value="1"/>
</dbReference>
<feature type="transmembrane region" description="Helical" evidence="13">
    <location>
        <begin position="281"/>
        <end position="298"/>
    </location>
</feature>
<dbReference type="CDD" id="cd00371">
    <property type="entry name" value="HMA"/>
    <property type="match status" value="1"/>
</dbReference>
<evidence type="ECO:0000256" key="9">
    <source>
        <dbReference type="ARBA" id="ARBA00022967"/>
    </source>
</evidence>
<evidence type="ECO:0000256" key="6">
    <source>
        <dbReference type="ARBA" id="ARBA00022692"/>
    </source>
</evidence>
<sequence>MQQNSNQEVLEGISISKKCRHCNDALPDHQDDIIFFENETFCCTGCKTAFEILSANGLQDYYKIDIEPGLKVSEDNEIYDFLENEEIQSSLLKYSSEDFNKVVFQVPAIHCSSCLWLLENLYRLHDGVIRSVVDFGKKKVTIDYNPELLSLKELAVLLKKIGYSPHISLEDEQAEQIDNESRSLMIRIGVAGFAFGNIMLMSFPEYLGLDDDLGEFAPYFGLVNFLLAIPVFFYCSTVYFKSAWSGLKQKYLNIDVPVSIGIITLFFYSSYEVFSGTGPGYFDSLAGLLFFLLTGRWFQNRTYRNLSFDRSFTSYFPLAVHRIKDDLTREVIPVRNLTIGDVIQIRNTEVIPVDCIVKDDSALIDYSFVTGESRPVKKGKGELIFAGGKLIGKSASFEVKKVLSQSYLTSLWNNEIFNKSDEFVADKILNRVAKYFTWVILFLAFSFAIGWYFIDPGKTVSVFTAILIVACPCALSLTIPYTFGSAQSVLGNIGFYLRNSDLIEKLLKIDHIIFDKTGTLTTKDNSKVNFIGYKPLLRSQKANIATLCSQSVHPLSVAISEYLLESNTKLDAIIDDFTEVSGKGISGKVDNEIYKLGSKEFINTEVAIPSSSVCLSINNEFIGYFEIKPEYREGIDDLFDQLSQMKYDLSVLSGDNDNEKSNLADLSGNKAELHFNKKPDQKLENVIDLKKGGEKVLMVGDGLNDAGALKAANFGLAVTDQTTSFTPASDAIVIGNNLSKLPQILKFAKNSGKVLWVGITISLLYNLVGLSFAAAGMLTPVFAAILMPLSSITIVAFSTLVIKFIGKKIFSK</sequence>
<reference evidence="15 16" key="1">
    <citation type="submission" date="2022-11" db="EMBL/GenBank/DDBJ databases">
        <title>The characterization of three novel Bacteroidetes species and genomic analysis of their roles in tidal elemental geochemical cycles.</title>
        <authorList>
            <person name="Ma K."/>
        </authorList>
    </citation>
    <scope>NUCLEOTIDE SEQUENCE [LARGE SCALE GENOMIC DNA]</scope>
    <source>
        <strain evidence="15 16">M17</strain>
    </source>
</reference>
<evidence type="ECO:0000256" key="4">
    <source>
        <dbReference type="ARBA" id="ARBA00022475"/>
    </source>
</evidence>
<dbReference type="Pfam" id="PF00403">
    <property type="entry name" value="HMA"/>
    <property type="match status" value="1"/>
</dbReference>
<accession>A0ABT3RLB3</accession>
<evidence type="ECO:0000256" key="12">
    <source>
        <dbReference type="ARBA" id="ARBA00023136"/>
    </source>
</evidence>
<keyword evidence="8" id="KW-0460">Magnesium</keyword>
<dbReference type="Gene3D" id="3.40.1110.10">
    <property type="entry name" value="Calcium-transporting ATPase, cytoplasmic domain N"/>
    <property type="match status" value="1"/>
</dbReference>
<dbReference type="Proteomes" id="UP001209885">
    <property type="component" value="Unassembled WGS sequence"/>
</dbReference>
<dbReference type="InterPro" id="IPR008250">
    <property type="entry name" value="ATPase_P-typ_transduc_dom_A_sf"/>
</dbReference>
<dbReference type="PANTHER" id="PTHR43520:SF5">
    <property type="entry name" value="CATION-TRANSPORTING P-TYPE ATPASE-RELATED"/>
    <property type="match status" value="1"/>
</dbReference>
<comment type="subcellular location">
    <subcellularLocation>
        <location evidence="1">Cell membrane</location>
        <topology evidence="1">Multi-pass membrane protein</topology>
    </subcellularLocation>
</comment>
<dbReference type="SUPFAM" id="SSF81653">
    <property type="entry name" value="Calcium ATPase, transduction domain A"/>
    <property type="match status" value="1"/>
</dbReference>
<evidence type="ECO:0000313" key="15">
    <source>
        <dbReference type="EMBL" id="MCX2742504.1"/>
    </source>
</evidence>
<keyword evidence="9" id="KW-1278">Translocase</keyword>
<feature type="transmembrane region" description="Helical" evidence="13">
    <location>
        <begin position="184"/>
        <end position="204"/>
    </location>
</feature>
<dbReference type="PROSITE" id="PS50846">
    <property type="entry name" value="HMA_2"/>
    <property type="match status" value="1"/>
</dbReference>
<proteinExistence type="inferred from homology"/>
<evidence type="ECO:0000256" key="10">
    <source>
        <dbReference type="ARBA" id="ARBA00022989"/>
    </source>
</evidence>
<dbReference type="Gene3D" id="2.70.150.10">
    <property type="entry name" value="Calcium-transporting ATPase, cytoplasmic transduction domain A"/>
    <property type="match status" value="1"/>
</dbReference>
<evidence type="ECO:0000256" key="1">
    <source>
        <dbReference type="ARBA" id="ARBA00004651"/>
    </source>
</evidence>
<feature type="transmembrane region" description="Helical" evidence="13">
    <location>
        <begin position="754"/>
        <end position="775"/>
    </location>
</feature>
<keyword evidence="4" id="KW-1003">Cell membrane</keyword>
<dbReference type="InterPro" id="IPR023299">
    <property type="entry name" value="ATPase_P-typ_cyto_dom_N"/>
</dbReference>
<dbReference type="InterPro" id="IPR023214">
    <property type="entry name" value="HAD_sf"/>
</dbReference>
<feature type="transmembrane region" description="Helical" evidence="13">
    <location>
        <begin position="216"/>
        <end position="240"/>
    </location>
</feature>
<evidence type="ECO:0000256" key="3">
    <source>
        <dbReference type="ARBA" id="ARBA00022448"/>
    </source>
</evidence>
<feature type="transmembrane region" description="Helical" evidence="13">
    <location>
        <begin position="435"/>
        <end position="454"/>
    </location>
</feature>
<dbReference type="SUPFAM" id="SSF56784">
    <property type="entry name" value="HAD-like"/>
    <property type="match status" value="1"/>
</dbReference>
<evidence type="ECO:0000256" key="11">
    <source>
        <dbReference type="ARBA" id="ARBA00023065"/>
    </source>
</evidence>
<dbReference type="Pfam" id="PF00122">
    <property type="entry name" value="E1-E2_ATPase"/>
    <property type="match status" value="1"/>
</dbReference>
<keyword evidence="10 13" id="KW-1133">Transmembrane helix</keyword>
<feature type="transmembrane region" description="Helical" evidence="13">
    <location>
        <begin position="252"/>
        <end position="269"/>
    </location>
</feature>
<evidence type="ECO:0000256" key="5">
    <source>
        <dbReference type="ARBA" id="ARBA00022553"/>
    </source>
</evidence>
<feature type="transmembrane region" description="Helical" evidence="13">
    <location>
        <begin position="460"/>
        <end position="483"/>
    </location>
</feature>
<dbReference type="InterPro" id="IPR023298">
    <property type="entry name" value="ATPase_P-typ_TM_dom_sf"/>
</dbReference>
<comment type="similarity">
    <text evidence="2">Belongs to the cation transport ATPase (P-type) (TC 3.A.3) family. Type IB subfamily.</text>
</comment>
<dbReference type="Gene3D" id="3.30.70.100">
    <property type="match status" value="1"/>
</dbReference>
<feature type="transmembrane region" description="Helical" evidence="13">
    <location>
        <begin position="781"/>
        <end position="802"/>
    </location>
</feature>
<dbReference type="InterPro" id="IPR036412">
    <property type="entry name" value="HAD-like_sf"/>
</dbReference>
<keyword evidence="7" id="KW-0479">Metal-binding</keyword>
<dbReference type="InterPro" id="IPR021993">
    <property type="entry name" value="ATPase-cat-bd"/>
</dbReference>
<dbReference type="InterPro" id="IPR018303">
    <property type="entry name" value="ATPase_P-typ_P_site"/>
</dbReference>
<keyword evidence="11" id="KW-0406">Ion transport</keyword>
<keyword evidence="16" id="KW-1185">Reference proteome</keyword>
<dbReference type="InterPro" id="IPR006121">
    <property type="entry name" value="HMA_dom"/>
</dbReference>
<dbReference type="InterPro" id="IPR036163">
    <property type="entry name" value="HMA_dom_sf"/>
</dbReference>
<evidence type="ECO:0000256" key="13">
    <source>
        <dbReference type="SAM" id="Phobius"/>
    </source>
</evidence>
<keyword evidence="3" id="KW-0813">Transport</keyword>
<evidence type="ECO:0000256" key="8">
    <source>
        <dbReference type="ARBA" id="ARBA00022842"/>
    </source>
</evidence>
<name>A0ABT3RLB3_9BACT</name>
<dbReference type="RefSeq" id="WP_266054746.1">
    <property type="nucleotide sequence ID" value="NZ_JAPFQN010000002.1"/>
</dbReference>
<dbReference type="EMBL" id="JAPFQN010000002">
    <property type="protein sequence ID" value="MCX2742504.1"/>
    <property type="molecule type" value="Genomic_DNA"/>
</dbReference>
<dbReference type="InterPro" id="IPR059000">
    <property type="entry name" value="ATPase_P-type_domA"/>
</dbReference>
<evidence type="ECO:0000259" key="14">
    <source>
        <dbReference type="PROSITE" id="PS50846"/>
    </source>
</evidence>
<evidence type="ECO:0000256" key="7">
    <source>
        <dbReference type="ARBA" id="ARBA00022723"/>
    </source>
</evidence>
<evidence type="ECO:0000313" key="16">
    <source>
        <dbReference type="Proteomes" id="UP001209885"/>
    </source>
</evidence>
<organism evidence="15 16">
    <name type="scientific">Mangrovivirga halotolerans</name>
    <dbReference type="NCBI Taxonomy" id="2993936"/>
    <lineage>
        <taxon>Bacteria</taxon>
        <taxon>Pseudomonadati</taxon>
        <taxon>Bacteroidota</taxon>
        <taxon>Cytophagia</taxon>
        <taxon>Cytophagales</taxon>
        <taxon>Mangrovivirgaceae</taxon>
        <taxon>Mangrovivirga</taxon>
    </lineage>
</organism>
<dbReference type="PANTHER" id="PTHR43520">
    <property type="entry name" value="ATP7, ISOFORM B"/>
    <property type="match status" value="1"/>
</dbReference>
<dbReference type="PRINTS" id="PR00119">
    <property type="entry name" value="CATATPASE"/>
</dbReference>